<dbReference type="InterPro" id="IPR009051">
    <property type="entry name" value="Helical_ferredxn"/>
</dbReference>
<evidence type="ECO:0000256" key="2">
    <source>
        <dbReference type="ARBA" id="ARBA00023004"/>
    </source>
</evidence>
<dbReference type="PANTHER" id="PTHR40447:SF1">
    <property type="entry name" value="ANAEROBIC SULFITE REDUCTASE SUBUNIT A"/>
    <property type="match status" value="1"/>
</dbReference>
<dbReference type="AlphaFoldDB" id="A0A7C4CDU8"/>
<dbReference type="InterPro" id="IPR017896">
    <property type="entry name" value="4Fe4S_Fe-S-bd"/>
</dbReference>
<dbReference type="Gene3D" id="1.10.1060.10">
    <property type="entry name" value="Alpha-helical ferredoxin"/>
    <property type="match status" value="1"/>
</dbReference>
<evidence type="ECO:0000256" key="1">
    <source>
        <dbReference type="ARBA" id="ARBA00022723"/>
    </source>
</evidence>
<dbReference type="SUPFAM" id="SSF46548">
    <property type="entry name" value="alpha-helical ferredoxin"/>
    <property type="match status" value="1"/>
</dbReference>
<dbReference type="GO" id="GO:0051536">
    <property type="term" value="F:iron-sulfur cluster binding"/>
    <property type="evidence" value="ECO:0007669"/>
    <property type="project" value="UniProtKB-KW"/>
</dbReference>
<reference evidence="5" key="1">
    <citation type="journal article" date="2020" name="mSystems">
        <title>Genome- and Community-Level Interaction Insights into Carbon Utilization and Element Cycling Functions of Hydrothermarchaeota in Hydrothermal Sediment.</title>
        <authorList>
            <person name="Zhou Z."/>
            <person name="Liu Y."/>
            <person name="Xu W."/>
            <person name="Pan J."/>
            <person name="Luo Z.H."/>
            <person name="Li M."/>
        </authorList>
    </citation>
    <scope>NUCLEOTIDE SEQUENCE [LARGE SCALE GENOMIC DNA]</scope>
    <source>
        <strain evidence="5">SpSt-488</strain>
    </source>
</reference>
<evidence type="ECO:0000313" key="5">
    <source>
        <dbReference type="EMBL" id="HGK28468.1"/>
    </source>
</evidence>
<sequence>MKPRIINRDRFEAWVAELVEKAELIAPTDQQGWSGFAPVGSTSGIDLTRLNTKVPAKVLFFPQCETILRAGSDKAELPVPTDSGKDRILLGIRSCDTAALEVLDRVFLDRDYPDPYYRERRERTALIGLACNSPADTCFCVALGGSPFASRGLDLLLVDLGDRYLAEPVTARGAALVGSYPEAADPDISQRRELEDKARSAIRLRLDPARLKSLLDSGFEHPVWEELSLPCINCGACTFLCPSCHCFDISDEERGGVKARIRLWDSCQFCVYSQHASGHNPRSAPRARLRNRIMDKFKYTVDDYGLVSCVGCGRCAIECPAAIDIRETVETLLARLPEAE</sequence>
<feature type="domain" description="4Fe-4S ferredoxin-type" evidence="4">
    <location>
        <begin position="220"/>
        <end position="252"/>
    </location>
</feature>
<dbReference type="PROSITE" id="PS51379">
    <property type="entry name" value="4FE4S_FER_2"/>
    <property type="match status" value="2"/>
</dbReference>
<dbReference type="PROSITE" id="PS00198">
    <property type="entry name" value="4FE4S_FER_1"/>
    <property type="match status" value="2"/>
</dbReference>
<gene>
    <name evidence="5" type="ORF">ENS41_05880</name>
</gene>
<proteinExistence type="predicted"/>
<evidence type="ECO:0000259" key="4">
    <source>
        <dbReference type="PROSITE" id="PS51379"/>
    </source>
</evidence>
<comment type="caution">
    <text evidence="5">The sequence shown here is derived from an EMBL/GenBank/DDBJ whole genome shotgun (WGS) entry which is preliminary data.</text>
</comment>
<dbReference type="InterPro" id="IPR017900">
    <property type="entry name" value="4Fe4S_Fe_S_CS"/>
</dbReference>
<feature type="domain" description="4Fe-4S ferredoxin-type" evidence="4">
    <location>
        <begin position="297"/>
        <end position="328"/>
    </location>
</feature>
<accession>A0A7C4CDU8</accession>
<dbReference type="GO" id="GO:0046872">
    <property type="term" value="F:metal ion binding"/>
    <property type="evidence" value="ECO:0007669"/>
    <property type="project" value="UniProtKB-KW"/>
</dbReference>
<dbReference type="Pfam" id="PF17179">
    <property type="entry name" value="Fer4_22"/>
    <property type="match status" value="1"/>
</dbReference>
<name>A0A7C4CDU8_UNCW3</name>
<protein>
    <submittedName>
        <fullName evidence="5">4Fe-4S ferredoxin</fullName>
    </submittedName>
</protein>
<keyword evidence="1" id="KW-0479">Metal-binding</keyword>
<dbReference type="EMBL" id="DSUT01000122">
    <property type="protein sequence ID" value="HGK28468.1"/>
    <property type="molecule type" value="Genomic_DNA"/>
</dbReference>
<evidence type="ECO:0000256" key="3">
    <source>
        <dbReference type="ARBA" id="ARBA00023014"/>
    </source>
</evidence>
<dbReference type="PANTHER" id="PTHR40447">
    <property type="entry name" value="ANAEROBIC SULFITE REDUCTASE SUBUNIT A"/>
    <property type="match status" value="1"/>
</dbReference>
<keyword evidence="3" id="KW-0411">Iron-sulfur</keyword>
<keyword evidence="2" id="KW-0408">Iron</keyword>
<organism evidence="5">
    <name type="scientific">candidate division WOR-3 bacterium</name>
    <dbReference type="NCBI Taxonomy" id="2052148"/>
    <lineage>
        <taxon>Bacteria</taxon>
        <taxon>Bacteria division WOR-3</taxon>
    </lineage>
</organism>